<evidence type="ECO:0000313" key="5">
    <source>
        <dbReference type="Proteomes" id="UP000320333"/>
    </source>
</evidence>
<proteinExistence type="predicted"/>
<evidence type="ECO:0000256" key="2">
    <source>
        <dbReference type="SAM" id="Coils"/>
    </source>
</evidence>
<reference evidence="4 5" key="1">
    <citation type="journal article" date="2019" name="Sci. Rep.">
        <title>Comparative genomics of chytrid fungi reveal insights into the obligate biotrophic and pathogenic lifestyle of Synchytrium endobioticum.</title>
        <authorList>
            <person name="van de Vossenberg B.T.L.H."/>
            <person name="Warris S."/>
            <person name="Nguyen H.D.T."/>
            <person name="van Gent-Pelzer M.P.E."/>
            <person name="Joly D.L."/>
            <person name="van de Geest H.C."/>
            <person name="Bonants P.J.M."/>
            <person name="Smith D.S."/>
            <person name="Levesque C.A."/>
            <person name="van der Lee T.A.J."/>
        </authorList>
    </citation>
    <scope>NUCLEOTIDE SEQUENCE [LARGE SCALE GENOMIC DNA]</scope>
    <source>
        <strain evidence="4 5">CBS 675.73</strain>
    </source>
</reference>
<dbReference type="PANTHER" id="PTHR21601:SF0">
    <property type="entry name" value="PROTEIN SPA2-RELATED"/>
    <property type="match status" value="1"/>
</dbReference>
<name>A0A507FBT1_9FUNG</name>
<dbReference type="InterPro" id="IPR056439">
    <property type="entry name" value="VBS_C3G9"/>
</dbReference>
<feature type="domain" description="GIT Spa2 homology (SHD)" evidence="3">
    <location>
        <begin position="43"/>
        <end position="73"/>
    </location>
</feature>
<dbReference type="InterPro" id="IPR039892">
    <property type="entry name" value="Spa2/Sph1"/>
</dbReference>
<dbReference type="PANTHER" id="PTHR21601">
    <property type="entry name" value="SPA2 PROTEIN"/>
    <property type="match status" value="1"/>
</dbReference>
<feature type="coiled-coil region" evidence="2">
    <location>
        <begin position="168"/>
        <end position="280"/>
    </location>
</feature>
<evidence type="ECO:0000259" key="3">
    <source>
        <dbReference type="SMART" id="SM00555"/>
    </source>
</evidence>
<protein>
    <recommendedName>
        <fullName evidence="3">GIT Spa2 homology (SHD) domain-containing protein</fullName>
    </recommendedName>
</protein>
<evidence type="ECO:0000313" key="4">
    <source>
        <dbReference type="EMBL" id="TPX73743.1"/>
    </source>
</evidence>
<keyword evidence="5" id="KW-1185">Reference proteome</keyword>
<evidence type="ECO:0000256" key="1">
    <source>
        <dbReference type="ARBA" id="ARBA00022737"/>
    </source>
</evidence>
<dbReference type="Pfam" id="PF12205">
    <property type="entry name" value="GIT1_C"/>
    <property type="match status" value="1"/>
</dbReference>
<dbReference type="InterPro" id="IPR013724">
    <property type="entry name" value="GIT_SHD"/>
</dbReference>
<accession>A0A507FBT1</accession>
<dbReference type="InterPro" id="IPR022018">
    <property type="entry name" value="GIT1_C"/>
</dbReference>
<dbReference type="Pfam" id="PF23742">
    <property type="entry name" value="VBS_C3G9"/>
    <property type="match status" value="1"/>
</dbReference>
<dbReference type="GO" id="GO:0005078">
    <property type="term" value="F:MAP-kinase scaffold activity"/>
    <property type="evidence" value="ECO:0007669"/>
    <property type="project" value="TreeGrafter"/>
</dbReference>
<dbReference type="Gene3D" id="1.20.120.330">
    <property type="entry name" value="Nucleotidyltransferases domain 2"/>
    <property type="match status" value="1"/>
</dbReference>
<dbReference type="AlphaFoldDB" id="A0A507FBT1"/>
<gene>
    <name evidence="4" type="ORF">CcCBS67573_g04990</name>
</gene>
<feature type="domain" description="GIT Spa2 homology (SHD)" evidence="3">
    <location>
        <begin position="92"/>
        <end position="122"/>
    </location>
</feature>
<dbReference type="OrthoDB" id="5588096at2759"/>
<keyword evidence="2" id="KW-0175">Coiled coil</keyword>
<keyword evidence="1" id="KW-0677">Repeat</keyword>
<dbReference type="Proteomes" id="UP000320333">
    <property type="component" value="Unassembled WGS sequence"/>
</dbReference>
<dbReference type="Gene3D" id="1.10.287.1490">
    <property type="match status" value="1"/>
</dbReference>
<sequence length="551" mass="59783">MSNSTDDAAAQQYDVLASFLGFTAATLAANANQAAIATSRQGAKEKMMRLSRQQFMDLSTDVTDEIKRRIADVKDVPFLPLSDLYLPKRNQARQKLATLPAPKFKELATDIFWDLERRFPGAAQQYSGGVAAAGPRSAVENVAPLSSMVAGGGRGVEGISPETVDRLRNEYESRIEALQNKIVQMEKDHRTAREEQQRSYDLTISDQSARMQDLEGNHSRLKDDYLKLKNKFDALQDDYNNQQQIASDIRTEATNLLEEIKSLTHKNEELSAQLAAKARQSIIATVGVAAADAAVEDSGVLDKMRLQAYYDAVDNLLQASKSKTPTSVLVAMKSIVIACKNITEDAELYESNNNISAESRDSLEAIKNNLSNSLTELMGAAKSHATNYGSVAPGVLEAAVDGLSSTVGDLVRGLKEALGMPAGSGYEIDELKDYLEKQTDLIVQAIQSLLNSMRQNQTFGPDFTATVSSISTIVTSIVQVSGITMSKPSAAGFRVRGLEILADLKESSGKIGELGANLVAQPSSKALKQRIASSSYEIAKFVKELISLIEQ</sequence>
<dbReference type="STRING" id="246404.A0A507FBT1"/>
<dbReference type="SMART" id="SM00555">
    <property type="entry name" value="GIT"/>
    <property type="match status" value="2"/>
</dbReference>
<dbReference type="EMBL" id="QEAP01000167">
    <property type="protein sequence ID" value="TPX73743.1"/>
    <property type="molecule type" value="Genomic_DNA"/>
</dbReference>
<organism evidence="4 5">
    <name type="scientific">Chytriomyces confervae</name>
    <dbReference type="NCBI Taxonomy" id="246404"/>
    <lineage>
        <taxon>Eukaryota</taxon>
        <taxon>Fungi</taxon>
        <taxon>Fungi incertae sedis</taxon>
        <taxon>Chytridiomycota</taxon>
        <taxon>Chytridiomycota incertae sedis</taxon>
        <taxon>Chytridiomycetes</taxon>
        <taxon>Chytridiales</taxon>
        <taxon>Chytriomycetaceae</taxon>
        <taxon>Chytriomyces</taxon>
    </lineage>
</organism>
<dbReference type="Pfam" id="PF08518">
    <property type="entry name" value="GIT_SHD"/>
    <property type="match status" value="2"/>
</dbReference>
<comment type="caution">
    <text evidence="4">The sequence shown here is derived from an EMBL/GenBank/DDBJ whole genome shotgun (WGS) entry which is preliminary data.</text>
</comment>